<dbReference type="SUPFAM" id="SSF53756">
    <property type="entry name" value="UDP-Glycosyltransferase/glycogen phosphorylase"/>
    <property type="match status" value="1"/>
</dbReference>
<dbReference type="EMBL" id="AP014946">
    <property type="protein sequence ID" value="BAT61084.1"/>
    <property type="molecule type" value="Genomic_DNA"/>
</dbReference>
<evidence type="ECO:0000256" key="1">
    <source>
        <dbReference type="ARBA" id="ARBA00022676"/>
    </source>
</evidence>
<name>A0A0S3PYQ2_9BRAD</name>
<dbReference type="AlphaFoldDB" id="A0A0S3PYQ2"/>
<dbReference type="InterPro" id="IPR002201">
    <property type="entry name" value="Glyco_trans_9"/>
</dbReference>
<dbReference type="Pfam" id="PF01075">
    <property type="entry name" value="Glyco_transf_9"/>
    <property type="match status" value="1"/>
</dbReference>
<dbReference type="InterPro" id="IPR051199">
    <property type="entry name" value="LPS_LOS_Heptosyltrfase"/>
</dbReference>
<keyword evidence="4" id="KW-1185">Reference proteome</keyword>
<dbReference type="GO" id="GO:0008713">
    <property type="term" value="F:ADP-heptose-lipopolysaccharide heptosyltransferase activity"/>
    <property type="evidence" value="ECO:0007669"/>
    <property type="project" value="TreeGrafter"/>
</dbReference>
<proteinExistence type="predicted"/>
<dbReference type="KEGG" id="vgo:GJW-30_1_03635"/>
<dbReference type="GO" id="GO:0009244">
    <property type="term" value="P:lipopolysaccharide core region biosynthetic process"/>
    <property type="evidence" value="ECO:0007669"/>
    <property type="project" value="TreeGrafter"/>
</dbReference>
<dbReference type="PANTHER" id="PTHR30160">
    <property type="entry name" value="TETRAACYLDISACCHARIDE 4'-KINASE-RELATED"/>
    <property type="match status" value="1"/>
</dbReference>
<evidence type="ECO:0000256" key="2">
    <source>
        <dbReference type="ARBA" id="ARBA00022679"/>
    </source>
</evidence>
<dbReference type="Gene3D" id="3.40.50.2000">
    <property type="entry name" value="Glycogen Phosphorylase B"/>
    <property type="match status" value="2"/>
</dbReference>
<protein>
    <submittedName>
        <fullName evidence="3">Lipopolysaccharide core heptosyltransferase RfaQ</fullName>
        <ecNumber evidence="3">2.-.-.-</ecNumber>
    </submittedName>
</protein>
<dbReference type="PANTHER" id="PTHR30160:SF1">
    <property type="entry name" value="LIPOPOLYSACCHARIDE 1,2-N-ACETYLGLUCOSAMINETRANSFERASE-RELATED"/>
    <property type="match status" value="1"/>
</dbReference>
<evidence type="ECO:0000313" key="3">
    <source>
        <dbReference type="EMBL" id="BAT61084.1"/>
    </source>
</evidence>
<dbReference type="Proteomes" id="UP000236884">
    <property type="component" value="Chromosome"/>
</dbReference>
<dbReference type="EC" id="2.-.-.-" evidence="3"/>
<accession>A0A0S3PYQ2</accession>
<reference evidence="3 4" key="1">
    <citation type="submission" date="2015-08" db="EMBL/GenBank/DDBJ databases">
        <title>Investigation of the bacterial diversity of lava forest soil.</title>
        <authorList>
            <person name="Lee J.S."/>
        </authorList>
    </citation>
    <scope>NUCLEOTIDE SEQUENCE [LARGE SCALE GENOMIC DNA]</scope>
    <source>
        <strain evidence="3 4">GJW-30</strain>
    </source>
</reference>
<organism evidence="3 4">
    <name type="scientific">Variibacter gotjawalensis</name>
    <dbReference type="NCBI Taxonomy" id="1333996"/>
    <lineage>
        <taxon>Bacteria</taxon>
        <taxon>Pseudomonadati</taxon>
        <taxon>Pseudomonadota</taxon>
        <taxon>Alphaproteobacteria</taxon>
        <taxon>Hyphomicrobiales</taxon>
        <taxon>Nitrobacteraceae</taxon>
        <taxon>Variibacter</taxon>
    </lineage>
</organism>
<dbReference type="GO" id="GO:0005829">
    <property type="term" value="C:cytosol"/>
    <property type="evidence" value="ECO:0007669"/>
    <property type="project" value="TreeGrafter"/>
</dbReference>
<sequence>MTSANAIAWRRARAPPIAPITASSVKSILIVQTKLIGDLVLASVLTRNLRLAYPDARITLLSDKHYAPFVLDCGIADEVIGLDRQRLRRSVMSRINELLLVARQLRRHTFDLGIDLADTRTSRNLLTVAGASRNVAYTALRGRQTLIAEPVADGHSLDRYLAPLQALGIERRVAEPSLQAPEADAARARALLEEHDVDPKAFIAVHAGARFAGRCWPPDRFAAAIDHAASHHGLRSVLVGGPGEVALTDAVAAVARGRVVNLTGHLSLRETLAVFAEARLFLGNESGPMHLAAAAGTPVVGLFGLTDPARWGPLGAPSEVVRAPMPCACHAPDICGRPDPRRAYCIQAVELPAVTGAIDQLLEQTGGSDTLGLED</sequence>
<gene>
    <name evidence="3" type="primary">rfaQ</name>
    <name evidence="3" type="ORF">GJW-30_1_03635</name>
</gene>
<keyword evidence="1" id="KW-0328">Glycosyltransferase</keyword>
<keyword evidence="2 3" id="KW-0808">Transferase</keyword>
<dbReference type="CDD" id="cd03789">
    <property type="entry name" value="GT9_LPS_heptosyltransferase"/>
    <property type="match status" value="1"/>
</dbReference>
<evidence type="ECO:0000313" key="4">
    <source>
        <dbReference type="Proteomes" id="UP000236884"/>
    </source>
</evidence>